<dbReference type="GO" id="GO:0004674">
    <property type="term" value="F:protein serine/threonine kinase activity"/>
    <property type="evidence" value="ECO:0007669"/>
    <property type="project" value="UniProtKB-EC"/>
</dbReference>
<dbReference type="Gene3D" id="1.10.510.10">
    <property type="entry name" value="Transferase(Phosphotransferase) domain 1"/>
    <property type="match status" value="2"/>
</dbReference>
<keyword evidence="4" id="KW-0418">Kinase</keyword>
<dbReference type="GO" id="GO:0005856">
    <property type="term" value="C:cytoskeleton"/>
    <property type="evidence" value="ECO:0007669"/>
    <property type="project" value="TreeGrafter"/>
</dbReference>
<evidence type="ECO:0000313" key="4">
    <source>
        <dbReference type="EMBL" id="OCB92228.1"/>
    </source>
</evidence>
<dbReference type="AlphaFoldDB" id="A0A9Q5I5J8"/>
<keyword evidence="4" id="KW-0808">Transferase</keyword>
<dbReference type="SMART" id="SM00220">
    <property type="entry name" value="S_TKc"/>
    <property type="match status" value="1"/>
</dbReference>
<dbReference type="SUPFAM" id="SSF56112">
    <property type="entry name" value="Protein kinase-like (PK-like)"/>
    <property type="match status" value="1"/>
</dbReference>
<name>A0A9Q5I5J8_SANBA</name>
<sequence length="890" mass="97267">MSKSKLQFTDGTSWFRRKVQLQTLLGNCGDDEEEGMALDRLLHGQSIVGKTDKAVDIDNVKFSDKDLTSFGPLAEAQFGTVELVSCRLDNRVYVRKRVSKKFALKNREQCSPQYEKHILLLALKSLSRSSSMWTPHMLCAYQCQSFLNIVMEYAAGGSLWDVLESSADGRLAGQDLEWWAPQCVSAIDWIHSRAGFVHRDIKPHNFVVRPGPSPRLLLIDFGSAAPLLKPDIDGIQRVQRSHCLVPCGTCDYISPEILRAHEEALVALEMSDEDCEGVHSDEEPKVQIKSQSGKKILQGDLGYGRETDWWSLGAMLYELAFGVAPFFASDIRQTYARIVKHESYLSFDREIHVPPSLVSLIKGLLTRYENRLGRRSNAEIRNHIYFKDFNWSNLQSRSPPPGLLLPDFTYTTPLVPAELGDDNSESSDASRPFAFSALFQSSVTSKPDTSSFHHDPNSTPAFGRSSLPRSGPVGSAQRSLASFIGFSWGPPKDAFDDATRIVPAEPTSFEPALCATVPTGTGTTIGQVPPVTPKRPSQGMVPPSTVRVTSVRRSAQSRPVSDREAMRVLVNCVGQSARRRVLESGKKPKVLLSHFGFDPLPPAISSASLRDSLGKARPRAPSFPRLSPKLFAASGVRKELRFDETAPQVMSNLSYTNTFTTTLSNSAMSGGTIPFVPPPYSASDSGTMSELDGPPSPSPSPRPGSAMSMLSMSRRSATPTVSSGFLTAAGLPVRPSSEPPGERPRSRAGSLGSLITGGPRQTVEDDKAFNAPPRRARFAELESPNSSPEQRAKDRLPATPHPKASSLDGEKDGTTTHAQFVDLSDSPPLDEPGKVKEHKRAPTTPHPRVGKNKTTARAHFSDSVPSSPEPTKEKDTADGKDDIHTRTVWC</sequence>
<gene>
    <name evidence="4" type="ORF">A7U60_g379</name>
</gene>
<dbReference type="PANTHER" id="PTHR22988">
    <property type="entry name" value="MYOTONIC DYSTROPHY S/T KINASE-RELATED"/>
    <property type="match status" value="1"/>
</dbReference>
<feature type="region of interest" description="Disordered" evidence="2">
    <location>
        <begin position="446"/>
        <end position="474"/>
    </location>
</feature>
<dbReference type="PANTHER" id="PTHR22988:SF75">
    <property type="entry name" value="MYOSIN-16-LIKE"/>
    <property type="match status" value="1"/>
</dbReference>
<dbReference type="InterPro" id="IPR050839">
    <property type="entry name" value="Rho-assoc_Ser/Thr_Kinase"/>
</dbReference>
<dbReference type="Proteomes" id="UP000757232">
    <property type="component" value="Unassembled WGS sequence"/>
</dbReference>
<dbReference type="InterPro" id="IPR011009">
    <property type="entry name" value="Kinase-like_dom_sf"/>
</dbReference>
<dbReference type="InterPro" id="IPR000719">
    <property type="entry name" value="Prot_kinase_dom"/>
</dbReference>
<dbReference type="GO" id="GO:0005737">
    <property type="term" value="C:cytoplasm"/>
    <property type="evidence" value="ECO:0007669"/>
    <property type="project" value="TreeGrafter"/>
</dbReference>
<feature type="domain" description="Protein kinase" evidence="3">
    <location>
        <begin position="67"/>
        <end position="386"/>
    </location>
</feature>
<dbReference type="InterPro" id="IPR008271">
    <property type="entry name" value="Ser/Thr_kinase_AS"/>
</dbReference>
<dbReference type="PROSITE" id="PS50011">
    <property type="entry name" value="PROTEIN_KINASE_DOM"/>
    <property type="match status" value="1"/>
</dbReference>
<keyword evidence="5" id="KW-1185">Reference proteome</keyword>
<organism evidence="4 5">
    <name type="scientific">Sanghuangporus baumii</name>
    <name type="common">Phellinus baumii</name>
    <dbReference type="NCBI Taxonomy" id="108892"/>
    <lineage>
        <taxon>Eukaryota</taxon>
        <taxon>Fungi</taxon>
        <taxon>Dikarya</taxon>
        <taxon>Basidiomycota</taxon>
        <taxon>Agaricomycotina</taxon>
        <taxon>Agaricomycetes</taxon>
        <taxon>Hymenochaetales</taxon>
        <taxon>Hymenochaetaceae</taxon>
        <taxon>Sanghuangporus</taxon>
    </lineage>
</organism>
<feature type="compositionally biased region" description="Low complexity" evidence="2">
    <location>
        <begin position="703"/>
        <end position="717"/>
    </location>
</feature>
<reference evidence="4" key="1">
    <citation type="submission" date="2016-06" db="EMBL/GenBank/DDBJ databases">
        <title>Draft Genome sequence of the fungus Inonotus baumii.</title>
        <authorList>
            <person name="Zhu H."/>
            <person name="Lin W."/>
        </authorList>
    </citation>
    <scope>NUCLEOTIDE SEQUENCE</scope>
    <source>
        <strain evidence="4">821</strain>
    </source>
</reference>
<dbReference type="Pfam" id="PF00069">
    <property type="entry name" value="Pkinase"/>
    <property type="match status" value="2"/>
</dbReference>
<feature type="region of interest" description="Disordered" evidence="2">
    <location>
        <begin position="520"/>
        <end position="544"/>
    </location>
</feature>
<dbReference type="GO" id="GO:0005524">
    <property type="term" value="F:ATP binding"/>
    <property type="evidence" value="ECO:0007669"/>
    <property type="project" value="InterPro"/>
</dbReference>
<evidence type="ECO:0000256" key="2">
    <source>
        <dbReference type="SAM" id="MobiDB-lite"/>
    </source>
</evidence>
<accession>A0A9Q5I5J8</accession>
<dbReference type="Gene3D" id="3.30.200.20">
    <property type="entry name" value="Phosphorylase Kinase, domain 1"/>
    <property type="match status" value="1"/>
</dbReference>
<dbReference type="PROSITE" id="PS00108">
    <property type="entry name" value="PROTEIN_KINASE_ST"/>
    <property type="match status" value="1"/>
</dbReference>
<dbReference type="GO" id="GO:0031032">
    <property type="term" value="P:actomyosin structure organization"/>
    <property type="evidence" value="ECO:0007669"/>
    <property type="project" value="TreeGrafter"/>
</dbReference>
<evidence type="ECO:0000256" key="1">
    <source>
        <dbReference type="ARBA" id="ARBA00038271"/>
    </source>
</evidence>
<evidence type="ECO:0000259" key="3">
    <source>
        <dbReference type="PROSITE" id="PS50011"/>
    </source>
</evidence>
<evidence type="ECO:0000313" key="5">
    <source>
        <dbReference type="Proteomes" id="UP000757232"/>
    </source>
</evidence>
<feature type="region of interest" description="Disordered" evidence="2">
    <location>
        <begin position="675"/>
        <end position="890"/>
    </location>
</feature>
<comment type="caution">
    <text evidence="4">The sequence shown here is derived from an EMBL/GenBank/DDBJ whole genome shotgun (WGS) entry which is preliminary data.</text>
</comment>
<protein>
    <submittedName>
        <fullName evidence="4">Kinase-like protein</fullName>
    </submittedName>
</protein>
<comment type="similarity">
    <text evidence="1">Belongs to the protein kinase superfamily. STE Ser/Thr protein kinase family. COT1 subfamily.</text>
</comment>
<dbReference type="OrthoDB" id="3359639at2759"/>
<proteinExistence type="inferred from homology"/>
<feature type="compositionally biased region" description="Basic and acidic residues" evidence="2">
    <location>
        <begin position="870"/>
        <end position="890"/>
    </location>
</feature>
<dbReference type="EMBL" id="LNZH02000012">
    <property type="protein sequence ID" value="OCB92228.1"/>
    <property type="molecule type" value="Genomic_DNA"/>
</dbReference>